<evidence type="ECO:0000256" key="7">
    <source>
        <dbReference type="ARBA" id="ARBA00023033"/>
    </source>
</evidence>
<proteinExistence type="inferred from homology"/>
<dbReference type="InterPro" id="IPR036396">
    <property type="entry name" value="Cyt_P450_sf"/>
</dbReference>
<evidence type="ECO:0000256" key="2">
    <source>
        <dbReference type="ARBA" id="ARBA00010617"/>
    </source>
</evidence>
<name>A0A0A9CKM4_ARUDO</name>
<comment type="cofactor">
    <cofactor evidence="1">
        <name>heme</name>
        <dbReference type="ChEBI" id="CHEBI:30413"/>
    </cofactor>
</comment>
<dbReference type="PANTHER" id="PTHR47955:SF19">
    <property type="entry name" value="CYTOCHROME P450 71A9-LIKE ISOFORM X1"/>
    <property type="match status" value="1"/>
</dbReference>
<dbReference type="GO" id="GO:0004497">
    <property type="term" value="F:monooxygenase activity"/>
    <property type="evidence" value="ECO:0007669"/>
    <property type="project" value="UniProtKB-KW"/>
</dbReference>
<reference evidence="9" key="1">
    <citation type="submission" date="2014-09" db="EMBL/GenBank/DDBJ databases">
        <authorList>
            <person name="Magalhaes I.L.F."/>
            <person name="Oliveira U."/>
            <person name="Santos F.R."/>
            <person name="Vidigal T.H.D.A."/>
            <person name="Brescovit A.D."/>
            <person name="Santos A.J."/>
        </authorList>
    </citation>
    <scope>NUCLEOTIDE SEQUENCE</scope>
    <source>
        <tissue evidence="9">Shoot tissue taken approximately 20 cm above the soil surface</tissue>
    </source>
</reference>
<evidence type="ECO:0000256" key="8">
    <source>
        <dbReference type="SAM" id="Phobius"/>
    </source>
</evidence>
<dbReference type="Gene3D" id="1.10.630.10">
    <property type="entry name" value="Cytochrome P450"/>
    <property type="match status" value="1"/>
</dbReference>
<dbReference type="EMBL" id="GBRH01221804">
    <property type="protein sequence ID" value="JAD76091.1"/>
    <property type="molecule type" value="Transcribed_RNA"/>
</dbReference>
<dbReference type="AlphaFoldDB" id="A0A0A9CKM4"/>
<keyword evidence="6" id="KW-0408">Iron</keyword>
<dbReference type="Pfam" id="PF00067">
    <property type="entry name" value="p450"/>
    <property type="match status" value="1"/>
</dbReference>
<dbReference type="PANTHER" id="PTHR47955">
    <property type="entry name" value="CYTOCHROME P450 FAMILY 71 PROTEIN"/>
    <property type="match status" value="1"/>
</dbReference>
<keyword evidence="4" id="KW-0479">Metal-binding</keyword>
<dbReference type="SUPFAM" id="SSF48264">
    <property type="entry name" value="Cytochrome P450"/>
    <property type="match status" value="1"/>
</dbReference>
<keyword evidence="5" id="KW-0560">Oxidoreductase</keyword>
<feature type="transmembrane region" description="Helical" evidence="8">
    <location>
        <begin position="6"/>
        <end position="24"/>
    </location>
</feature>
<keyword evidence="7" id="KW-0503">Monooxygenase</keyword>
<comment type="similarity">
    <text evidence="2">Belongs to the cytochrome P450 family.</text>
</comment>
<keyword evidence="8" id="KW-1133">Transmembrane helix</keyword>
<keyword evidence="8" id="KW-0472">Membrane</keyword>
<dbReference type="GO" id="GO:0005506">
    <property type="term" value="F:iron ion binding"/>
    <property type="evidence" value="ECO:0007669"/>
    <property type="project" value="InterPro"/>
</dbReference>
<evidence type="ECO:0000256" key="3">
    <source>
        <dbReference type="ARBA" id="ARBA00022617"/>
    </source>
</evidence>
<keyword evidence="8" id="KW-0812">Transmembrane</keyword>
<accession>A0A0A9CKM4</accession>
<evidence type="ECO:0000313" key="9">
    <source>
        <dbReference type="EMBL" id="JAD76091.1"/>
    </source>
</evidence>
<sequence length="200" mass="21938">MDDISTGSWLSLAALATILLTLLIRRAKLPPGPWNLPVIGSLLHLVGAPPHRALLCLSRRHGPLMLLRLGEVPTVVVSSPEAAMEVLKTNDPVFASRQRGAMLNVVSCGSRGLIFAPYGEYWRQMRKVCVVELLSARQVRRMERIRRDEVSRLVESIAATAAARCSVASASSSRNTSGSSACWRRWREGSACRTCSHRHG</sequence>
<reference evidence="9" key="2">
    <citation type="journal article" date="2015" name="Data Brief">
        <title>Shoot transcriptome of the giant reed, Arundo donax.</title>
        <authorList>
            <person name="Barrero R.A."/>
            <person name="Guerrero F.D."/>
            <person name="Moolhuijzen P."/>
            <person name="Goolsby J.A."/>
            <person name="Tidwell J."/>
            <person name="Bellgard S.E."/>
            <person name="Bellgard M.I."/>
        </authorList>
    </citation>
    <scope>NUCLEOTIDE SEQUENCE</scope>
    <source>
        <tissue evidence="9">Shoot tissue taken approximately 20 cm above the soil surface</tissue>
    </source>
</reference>
<organism evidence="9">
    <name type="scientific">Arundo donax</name>
    <name type="common">Giant reed</name>
    <name type="synonym">Donax arundinaceus</name>
    <dbReference type="NCBI Taxonomy" id="35708"/>
    <lineage>
        <taxon>Eukaryota</taxon>
        <taxon>Viridiplantae</taxon>
        <taxon>Streptophyta</taxon>
        <taxon>Embryophyta</taxon>
        <taxon>Tracheophyta</taxon>
        <taxon>Spermatophyta</taxon>
        <taxon>Magnoliopsida</taxon>
        <taxon>Liliopsida</taxon>
        <taxon>Poales</taxon>
        <taxon>Poaceae</taxon>
        <taxon>PACMAD clade</taxon>
        <taxon>Arundinoideae</taxon>
        <taxon>Arundineae</taxon>
        <taxon>Arundo</taxon>
    </lineage>
</organism>
<dbReference type="InterPro" id="IPR001128">
    <property type="entry name" value="Cyt_P450"/>
</dbReference>
<keyword evidence="3" id="KW-0349">Heme</keyword>
<protein>
    <submittedName>
        <fullName evidence="9">Uncharacterized protein</fullName>
    </submittedName>
</protein>
<evidence type="ECO:0000256" key="5">
    <source>
        <dbReference type="ARBA" id="ARBA00023002"/>
    </source>
</evidence>
<dbReference type="GO" id="GO:0020037">
    <property type="term" value="F:heme binding"/>
    <property type="evidence" value="ECO:0007669"/>
    <property type="project" value="InterPro"/>
</dbReference>
<evidence type="ECO:0000256" key="6">
    <source>
        <dbReference type="ARBA" id="ARBA00023004"/>
    </source>
</evidence>
<evidence type="ECO:0000256" key="4">
    <source>
        <dbReference type="ARBA" id="ARBA00022723"/>
    </source>
</evidence>
<dbReference type="GO" id="GO:0016705">
    <property type="term" value="F:oxidoreductase activity, acting on paired donors, with incorporation or reduction of molecular oxygen"/>
    <property type="evidence" value="ECO:0007669"/>
    <property type="project" value="InterPro"/>
</dbReference>
<evidence type="ECO:0000256" key="1">
    <source>
        <dbReference type="ARBA" id="ARBA00001971"/>
    </source>
</evidence>